<proteinExistence type="predicted"/>
<feature type="compositionally biased region" description="Basic and acidic residues" evidence="1">
    <location>
        <begin position="199"/>
        <end position="222"/>
    </location>
</feature>
<gene>
    <name evidence="2" type="ORF">IW254_001808</name>
</gene>
<comment type="caution">
    <text evidence="2">The sequence shown here is derived from an EMBL/GenBank/DDBJ whole genome shotgun (WGS) entry which is preliminary data.</text>
</comment>
<name>A0A931E174_9CORY</name>
<feature type="compositionally biased region" description="Basic and acidic residues" evidence="1">
    <location>
        <begin position="171"/>
        <end position="188"/>
    </location>
</feature>
<organism evidence="2 3">
    <name type="scientific">Corynebacterium aquatimens</name>
    <dbReference type="NCBI Taxonomy" id="1190508"/>
    <lineage>
        <taxon>Bacteria</taxon>
        <taxon>Bacillati</taxon>
        <taxon>Actinomycetota</taxon>
        <taxon>Actinomycetes</taxon>
        <taxon>Mycobacteriales</taxon>
        <taxon>Corynebacteriaceae</taxon>
        <taxon>Corynebacterium</taxon>
    </lineage>
</organism>
<evidence type="ECO:0000256" key="1">
    <source>
        <dbReference type="SAM" id="MobiDB-lite"/>
    </source>
</evidence>
<evidence type="ECO:0000313" key="2">
    <source>
        <dbReference type="EMBL" id="MBG6122839.1"/>
    </source>
</evidence>
<dbReference type="EMBL" id="JADOUE010000001">
    <property type="protein sequence ID" value="MBG6122839.1"/>
    <property type="molecule type" value="Genomic_DNA"/>
</dbReference>
<dbReference type="Proteomes" id="UP000658613">
    <property type="component" value="Unassembled WGS sequence"/>
</dbReference>
<protein>
    <submittedName>
        <fullName evidence="2">Endogenous inhibitor of DNA gyrase (YacG/DUF329 family)</fullName>
    </submittedName>
</protein>
<accession>A0A931E174</accession>
<feature type="region of interest" description="Disordered" evidence="1">
    <location>
        <begin position="154"/>
        <end position="222"/>
    </location>
</feature>
<sequence length="222" mass="25036">MDLLSSQADNSSAAKKPCPTCQREFDLADAETFPLHLEKRGISWVTCPSSFAEPEQEFKTRVSEIKAPAPVFKPADKPGQTKAEAQSPAKTRPVTAPVVKATEQKRTVSSHAAELGSASQVRHTRPVPQPQKLSLRKNGTVKCPGCKTVLSLNPEKNYLPVHHDPKKRKKEREERAQQRREQRREQRLSDSYALYAHDSFGRSDDGFEPHERMRGETNLRRT</sequence>
<dbReference type="AlphaFoldDB" id="A0A931E174"/>
<keyword evidence="3" id="KW-1185">Reference proteome</keyword>
<reference evidence="2" key="1">
    <citation type="submission" date="2020-11" db="EMBL/GenBank/DDBJ databases">
        <title>Sequencing the genomes of 1000 actinobacteria strains.</title>
        <authorList>
            <person name="Klenk H.-P."/>
        </authorList>
    </citation>
    <scope>NUCLEOTIDE SEQUENCE</scope>
    <source>
        <strain evidence="2">DSM 45632</strain>
    </source>
</reference>
<feature type="region of interest" description="Disordered" evidence="1">
    <location>
        <begin position="69"/>
        <end position="138"/>
    </location>
</feature>
<evidence type="ECO:0000313" key="3">
    <source>
        <dbReference type="Proteomes" id="UP000658613"/>
    </source>
</evidence>